<dbReference type="InterPro" id="IPR027417">
    <property type="entry name" value="P-loop_NTPase"/>
</dbReference>
<keyword evidence="3" id="KW-0460">Magnesium</keyword>
<dbReference type="InterPro" id="IPR052279">
    <property type="entry name" value="EngB_GTPase"/>
</dbReference>
<dbReference type="OrthoDB" id="391988at2759"/>
<dbReference type="PANTHER" id="PTHR46498">
    <property type="entry name" value="GTP-BINDING PROTEIN 8"/>
    <property type="match status" value="1"/>
</dbReference>
<reference evidence="8" key="1">
    <citation type="journal article" date="2009" name="Genome Res.">
        <title>Comparative genomic analyses of the human fungal pathogens Coccidioides and their relatives.</title>
        <authorList>
            <person name="Sharpton T.J."/>
            <person name="Stajich J.E."/>
            <person name="Rounsley S.D."/>
            <person name="Gardner M.J."/>
            <person name="Wortman J.R."/>
            <person name="Jordar V.S."/>
            <person name="Maiti R."/>
            <person name="Kodira C.D."/>
            <person name="Neafsey D.E."/>
            <person name="Zeng Q."/>
            <person name="Hung C.-Y."/>
            <person name="McMahan C."/>
            <person name="Muszewska A."/>
            <person name="Grynberg M."/>
            <person name="Mandel M.A."/>
            <person name="Kellner E.M."/>
            <person name="Barker B.M."/>
            <person name="Galgiani J.N."/>
            <person name="Orbach M.J."/>
            <person name="Kirkland T.N."/>
            <person name="Cole G.T."/>
            <person name="Henn M.R."/>
            <person name="Birren B.W."/>
            <person name="Taylor J.W."/>
        </authorList>
    </citation>
    <scope>NUCLEOTIDE SEQUENCE [LARGE SCALE GENOMIC DNA]</scope>
    <source>
        <strain evidence="8">RS</strain>
    </source>
</reference>
<evidence type="ECO:0000256" key="5">
    <source>
        <dbReference type="SAM" id="MobiDB-lite"/>
    </source>
</evidence>
<dbReference type="OMA" id="LCYYWDT"/>
<dbReference type="Gene3D" id="3.40.50.300">
    <property type="entry name" value="P-loop containing nucleotide triphosphate hydrolases"/>
    <property type="match status" value="1"/>
</dbReference>
<dbReference type="Proteomes" id="UP000001261">
    <property type="component" value="Unassembled WGS sequence"/>
</dbReference>
<dbReference type="GO" id="GO:0005525">
    <property type="term" value="F:GTP binding"/>
    <property type="evidence" value="ECO:0007669"/>
    <property type="project" value="UniProtKB-KW"/>
</dbReference>
<dbReference type="AlphaFoldDB" id="A0A0E1S562"/>
<reference evidence="8" key="2">
    <citation type="journal article" date="2010" name="Genome Res.">
        <title>Population genomic sequencing of Coccidioides fungi reveals recent hybridization and transposon control.</title>
        <authorList>
            <person name="Neafsey D.E."/>
            <person name="Barker B.M."/>
            <person name="Sharpton T.J."/>
            <person name="Stajich J.E."/>
            <person name="Park D.J."/>
            <person name="Whiston E."/>
            <person name="Hung C.-Y."/>
            <person name="McMahan C."/>
            <person name="White J."/>
            <person name="Sykes S."/>
            <person name="Heiman D."/>
            <person name="Young S."/>
            <person name="Zeng Q."/>
            <person name="Abouelleil A."/>
            <person name="Aftuck L."/>
            <person name="Bessette D."/>
            <person name="Brown A."/>
            <person name="FitzGerald M."/>
            <person name="Lui A."/>
            <person name="Macdonald J.P."/>
            <person name="Priest M."/>
            <person name="Orbach M.J."/>
            <person name="Galgiani J.N."/>
            <person name="Kirkland T.N."/>
            <person name="Cole G.T."/>
            <person name="Birren B.W."/>
            <person name="Henn M.R."/>
            <person name="Taylor J.W."/>
            <person name="Rounsley S.D."/>
        </authorList>
    </citation>
    <scope>GENOME REANNOTATION</scope>
    <source>
        <strain evidence="8">RS</strain>
    </source>
</reference>
<feature type="domain" description="EngB-type G" evidence="6">
    <location>
        <begin position="106"/>
        <end position="287"/>
    </location>
</feature>
<dbReference type="EMBL" id="GG704911">
    <property type="protein sequence ID" value="EAS36329.1"/>
    <property type="molecule type" value="Genomic_DNA"/>
</dbReference>
<keyword evidence="2" id="KW-0547">Nucleotide-binding</keyword>
<dbReference type="GeneID" id="4567101"/>
<dbReference type="InParanoid" id="A0A0E1S562"/>
<dbReference type="GO" id="GO:0046872">
    <property type="term" value="F:metal ion binding"/>
    <property type="evidence" value="ECO:0007669"/>
    <property type="project" value="UniProtKB-KW"/>
</dbReference>
<dbReference type="SUPFAM" id="SSF52540">
    <property type="entry name" value="P-loop containing nucleoside triphosphate hydrolases"/>
    <property type="match status" value="1"/>
</dbReference>
<dbReference type="PANTHER" id="PTHR46498:SF1">
    <property type="entry name" value="GTP-BINDING PROTEIN 8"/>
    <property type="match status" value="1"/>
</dbReference>
<protein>
    <submittedName>
        <fullName evidence="7">Ribosome biogenesis GTP-binding protein YsxC</fullName>
    </submittedName>
</protein>
<dbReference type="PROSITE" id="PS51706">
    <property type="entry name" value="G_ENGB"/>
    <property type="match status" value="1"/>
</dbReference>
<evidence type="ECO:0000256" key="3">
    <source>
        <dbReference type="ARBA" id="ARBA00022842"/>
    </source>
</evidence>
<name>A0A0E1S562_COCIM</name>
<dbReference type="GO" id="GO:0005739">
    <property type="term" value="C:mitochondrion"/>
    <property type="evidence" value="ECO:0007669"/>
    <property type="project" value="TreeGrafter"/>
</dbReference>
<evidence type="ECO:0000256" key="4">
    <source>
        <dbReference type="ARBA" id="ARBA00023134"/>
    </source>
</evidence>
<dbReference type="RefSeq" id="XP_001247912.1">
    <property type="nucleotide sequence ID" value="XM_001247911.2"/>
</dbReference>
<evidence type="ECO:0000259" key="6">
    <source>
        <dbReference type="PROSITE" id="PS51706"/>
    </source>
</evidence>
<evidence type="ECO:0000313" key="7">
    <source>
        <dbReference type="EMBL" id="EAS36329.1"/>
    </source>
</evidence>
<feature type="region of interest" description="Disordered" evidence="5">
    <location>
        <begin position="25"/>
        <end position="54"/>
    </location>
</feature>
<keyword evidence="4" id="KW-0342">GTP-binding</keyword>
<dbReference type="Pfam" id="PF01926">
    <property type="entry name" value="MMR_HSR1"/>
    <property type="match status" value="1"/>
</dbReference>
<evidence type="ECO:0000256" key="1">
    <source>
        <dbReference type="ARBA" id="ARBA00022723"/>
    </source>
</evidence>
<dbReference type="InterPro" id="IPR006073">
    <property type="entry name" value="GTP-bd"/>
</dbReference>
<sequence length="323" mass="35506">MGSPIFRRYLNRHFIRTLKRSYSTAAHPENIPTPGGLPPLIRGTQDAPSSGALTNKPSLEDYCFYRDTLPPKPSQLEYADHFFAASKHSPVYLWGSSLFRTIPVSSIPEIAFIGRSNVGKSSIINGLVGEDICASSSKPGRTKLMASIGVGGTKGGGSKIALVDTPGYGKGSHTEWGQEIHKYLEKRKQLRRIFLLIDAGVGLKTRDHQVLNFLRRFAIPYQLVLTKLDHALSFNGHKNKTKPNDSRSDLIRFSQTVQDILSSAQPVNPILDGPGPLNDVIACSVQMQSKKQKKSVAGLSSLRWAILLATGFDQIPKGFKLKR</sequence>
<organism evidence="7 8">
    <name type="scientific">Coccidioides immitis (strain RS)</name>
    <name type="common">Valley fever fungus</name>
    <dbReference type="NCBI Taxonomy" id="246410"/>
    <lineage>
        <taxon>Eukaryota</taxon>
        <taxon>Fungi</taxon>
        <taxon>Dikarya</taxon>
        <taxon>Ascomycota</taxon>
        <taxon>Pezizomycotina</taxon>
        <taxon>Eurotiomycetes</taxon>
        <taxon>Eurotiomycetidae</taxon>
        <taxon>Onygenales</taxon>
        <taxon>Onygenaceae</taxon>
        <taxon>Coccidioides</taxon>
    </lineage>
</organism>
<evidence type="ECO:0000313" key="8">
    <source>
        <dbReference type="Proteomes" id="UP000001261"/>
    </source>
</evidence>
<accession>A0A0E1S562</accession>
<keyword evidence="8" id="KW-1185">Reference proteome</keyword>
<dbReference type="VEuPathDB" id="FungiDB:CIMG_01683"/>
<proteinExistence type="predicted"/>
<dbReference type="KEGG" id="cim:CIMG_01683"/>
<keyword evidence="1" id="KW-0479">Metal-binding</keyword>
<dbReference type="STRING" id="246410.A0A0E1S562"/>
<evidence type="ECO:0000256" key="2">
    <source>
        <dbReference type="ARBA" id="ARBA00022741"/>
    </source>
</evidence>
<dbReference type="InterPro" id="IPR030393">
    <property type="entry name" value="G_ENGB_dom"/>
</dbReference>
<gene>
    <name evidence="7" type="ORF">CIMG_01683</name>
</gene>